<evidence type="ECO:0000256" key="8">
    <source>
        <dbReference type="PIRSR" id="PIRSR016262-2"/>
    </source>
</evidence>
<protein>
    <recommendedName>
        <fullName evidence="5 6">Octanoyltransferase</fullName>
        <ecNumber evidence="5 6">2.3.1.181</ecNumber>
    </recommendedName>
    <alternativeName>
        <fullName evidence="5">Lipoate-protein ligase B</fullName>
    </alternativeName>
    <alternativeName>
        <fullName evidence="5">Lipoyl/octanoyl transferase</fullName>
    </alternativeName>
    <alternativeName>
        <fullName evidence="5">Octanoyl-[acyl-carrier-protein]-protein N-octanoyltransferase</fullName>
    </alternativeName>
</protein>
<dbReference type="InterPro" id="IPR004143">
    <property type="entry name" value="BPL_LPL_catalytic"/>
</dbReference>
<evidence type="ECO:0000256" key="1">
    <source>
        <dbReference type="ARBA" id="ARBA00004821"/>
    </source>
</evidence>
<comment type="similarity">
    <text evidence="5 6">Belongs to the LipB family.</text>
</comment>
<dbReference type="PANTHER" id="PTHR10993:SF7">
    <property type="entry name" value="LIPOYLTRANSFERASE 2, MITOCHONDRIAL-RELATED"/>
    <property type="match status" value="1"/>
</dbReference>
<evidence type="ECO:0000256" key="6">
    <source>
        <dbReference type="PIRNR" id="PIRNR016262"/>
    </source>
</evidence>
<dbReference type="AlphaFoldDB" id="A0AB33BN97"/>
<dbReference type="InterPro" id="IPR045864">
    <property type="entry name" value="aa-tRNA-synth_II/BPL/LPL"/>
</dbReference>
<dbReference type="PIRSF" id="PIRSF016262">
    <property type="entry name" value="LPLase"/>
    <property type="match status" value="1"/>
</dbReference>
<gene>
    <name evidence="5" type="primary">lipB</name>
    <name evidence="11" type="ORF">BH695_2507</name>
</gene>
<dbReference type="SUPFAM" id="SSF55681">
    <property type="entry name" value="Class II aaRS and biotin synthetases"/>
    <property type="match status" value="1"/>
</dbReference>
<feature type="active site" description="Acyl-thioester intermediate" evidence="5 7">
    <location>
        <position position="178"/>
    </location>
</feature>
<keyword evidence="5" id="KW-0963">Cytoplasm</keyword>
<evidence type="ECO:0000256" key="7">
    <source>
        <dbReference type="PIRSR" id="PIRSR016262-1"/>
    </source>
</evidence>
<reference evidence="11 12" key="1">
    <citation type="journal article" date="2018" name="Harmful Algae">
        <title>The highly heterogeneous methylated genomes and diverse restriction-modification systems of bloom-forming Microcystis.</title>
        <authorList>
            <person name="Zhao L."/>
            <person name="Song Y."/>
            <person name="Li L."/>
            <person name="Gan N."/>
            <person name="Brand J.J."/>
            <person name="Song L."/>
        </authorList>
    </citation>
    <scope>NUCLEOTIDE SEQUENCE [LARGE SCALE GENOMIC DNA]</scope>
    <source>
        <strain evidence="11 12">PCC 7806SL</strain>
    </source>
</reference>
<dbReference type="EC" id="2.3.1.181" evidence="5 6"/>
<evidence type="ECO:0000256" key="5">
    <source>
        <dbReference type="HAMAP-Rule" id="MF_00013"/>
    </source>
</evidence>
<evidence type="ECO:0000256" key="4">
    <source>
        <dbReference type="ARBA" id="ARBA00024732"/>
    </source>
</evidence>
<evidence type="ECO:0000256" key="3">
    <source>
        <dbReference type="ARBA" id="ARBA00023315"/>
    </source>
</evidence>
<evidence type="ECO:0000313" key="11">
    <source>
        <dbReference type="EMBL" id="ARI81787.1"/>
    </source>
</evidence>
<sequence length="222" mass="24841">MNAQKIPRLCGLKIQAITPYSLAWAQQRSLVAARIADPDLPDVLLLLEHPPVYTLGTGSDIKFIKFNLDKTDKEVYRIERGGEVTHHCPGQLVGYPILNLRYYQQDLHWYLRQLEEVILQTIAIYGLSGERIAGLTGVWVEGYKIGAIGIKVSRWITYHGFAINVCPDLSGFAEIIPCGIANKPVGSLQQFLPNISLMQVQQDLSRVFASVFGVELFSLDKD</sequence>
<dbReference type="Pfam" id="PF21948">
    <property type="entry name" value="LplA-B_cat"/>
    <property type="match status" value="1"/>
</dbReference>
<evidence type="ECO:0000256" key="2">
    <source>
        <dbReference type="ARBA" id="ARBA00022679"/>
    </source>
</evidence>
<evidence type="ECO:0000256" key="9">
    <source>
        <dbReference type="PIRSR" id="PIRSR016262-3"/>
    </source>
</evidence>
<dbReference type="PROSITE" id="PS01313">
    <property type="entry name" value="LIPB"/>
    <property type="match status" value="1"/>
</dbReference>
<dbReference type="NCBIfam" id="TIGR00214">
    <property type="entry name" value="lipB"/>
    <property type="match status" value="1"/>
</dbReference>
<evidence type="ECO:0000313" key="12">
    <source>
        <dbReference type="Proteomes" id="UP000192439"/>
    </source>
</evidence>
<keyword evidence="12" id="KW-1185">Reference proteome</keyword>
<dbReference type="CDD" id="cd16444">
    <property type="entry name" value="LipB"/>
    <property type="match status" value="1"/>
</dbReference>
<dbReference type="EMBL" id="CP020771">
    <property type="protein sequence ID" value="ARI81787.1"/>
    <property type="molecule type" value="Genomic_DNA"/>
</dbReference>
<keyword evidence="2 5" id="KW-0808">Transferase</keyword>
<keyword evidence="3 5" id="KW-0012">Acyltransferase</keyword>
<proteinExistence type="inferred from homology"/>
<dbReference type="PROSITE" id="PS51733">
    <property type="entry name" value="BPL_LPL_CATALYTIC"/>
    <property type="match status" value="1"/>
</dbReference>
<dbReference type="InterPro" id="IPR020605">
    <property type="entry name" value="Octanoyltransferase_CS"/>
</dbReference>
<accession>A0AB33BN97</accession>
<comment type="function">
    <text evidence="4 5 6">Catalyzes the transfer of endogenously produced octanoic acid from octanoyl-acyl-carrier-protein onto the lipoyl domains of lipoate-dependent enzymes. Lipoyl-ACP can also act as a substrate although octanoyl-ACP is likely to be the physiological substrate.</text>
</comment>
<comment type="subcellular location">
    <subcellularLocation>
        <location evidence="5">Cytoplasm</location>
    </subcellularLocation>
</comment>
<dbReference type="InterPro" id="IPR000544">
    <property type="entry name" value="Octanoyltransferase"/>
</dbReference>
<comment type="catalytic activity">
    <reaction evidence="5 6">
        <text>octanoyl-[ACP] + L-lysyl-[protein] = N(6)-octanoyl-L-lysyl-[protein] + holo-[ACP] + H(+)</text>
        <dbReference type="Rhea" id="RHEA:17665"/>
        <dbReference type="Rhea" id="RHEA-COMP:9636"/>
        <dbReference type="Rhea" id="RHEA-COMP:9685"/>
        <dbReference type="Rhea" id="RHEA-COMP:9752"/>
        <dbReference type="Rhea" id="RHEA-COMP:9928"/>
        <dbReference type="ChEBI" id="CHEBI:15378"/>
        <dbReference type="ChEBI" id="CHEBI:29969"/>
        <dbReference type="ChEBI" id="CHEBI:64479"/>
        <dbReference type="ChEBI" id="CHEBI:78463"/>
        <dbReference type="ChEBI" id="CHEBI:78809"/>
        <dbReference type="EC" id="2.3.1.181"/>
    </reaction>
</comment>
<comment type="pathway">
    <text evidence="1 5 6">Protein modification; protein lipoylation via endogenous pathway; protein N(6)-(lipoyl)lysine from octanoyl-[acyl-carrier-protein]: step 1/2.</text>
</comment>
<dbReference type="GO" id="GO:0033819">
    <property type="term" value="F:lipoyl(octanoyl) transferase activity"/>
    <property type="evidence" value="ECO:0007669"/>
    <property type="project" value="UniProtKB-EC"/>
</dbReference>
<evidence type="ECO:0000259" key="10">
    <source>
        <dbReference type="PROSITE" id="PS51733"/>
    </source>
</evidence>
<dbReference type="PANTHER" id="PTHR10993">
    <property type="entry name" value="OCTANOYLTRANSFERASE"/>
    <property type="match status" value="1"/>
</dbReference>
<dbReference type="NCBIfam" id="NF010925">
    <property type="entry name" value="PRK14345.1"/>
    <property type="match status" value="1"/>
</dbReference>
<organism evidence="11 12">
    <name type="scientific">Microcystis aeruginosa PCC 7806SL</name>
    <dbReference type="NCBI Taxonomy" id="1903187"/>
    <lineage>
        <taxon>Bacteria</taxon>
        <taxon>Bacillati</taxon>
        <taxon>Cyanobacteriota</taxon>
        <taxon>Cyanophyceae</taxon>
        <taxon>Oscillatoriophycideae</taxon>
        <taxon>Chroococcales</taxon>
        <taxon>Microcystaceae</taxon>
        <taxon>Microcystis</taxon>
    </lineage>
</organism>
<comment type="miscellaneous">
    <text evidence="5">In the reaction, the free carboxyl group of octanoic acid is attached via an amide linkage to the epsilon-amino group of a specific lysine residue of lipoyl domains of lipoate-dependent enzymes.</text>
</comment>
<dbReference type="HAMAP" id="MF_00013">
    <property type="entry name" value="LipB"/>
    <property type="match status" value="1"/>
</dbReference>
<feature type="domain" description="BPL/LPL catalytic" evidence="10">
    <location>
        <begin position="38"/>
        <end position="216"/>
    </location>
</feature>
<name>A0AB33BN97_MICA7</name>
<dbReference type="Proteomes" id="UP000192439">
    <property type="component" value="Chromosome"/>
</dbReference>
<feature type="site" description="Lowers pKa of active site Cys" evidence="5 9">
    <location>
        <position position="144"/>
    </location>
</feature>
<feature type="binding site" evidence="5 8">
    <location>
        <begin position="147"/>
        <end position="149"/>
    </location>
    <ligand>
        <name>substrate</name>
    </ligand>
</feature>
<dbReference type="GO" id="GO:0009249">
    <property type="term" value="P:protein lipoylation"/>
    <property type="evidence" value="ECO:0007669"/>
    <property type="project" value="InterPro"/>
</dbReference>
<dbReference type="RefSeq" id="WP_002744661.1">
    <property type="nucleotide sequence ID" value="NZ_CP020771.1"/>
</dbReference>
<dbReference type="Gene3D" id="3.30.930.10">
    <property type="entry name" value="Bira Bifunctional Protein, Domain 2"/>
    <property type="match status" value="1"/>
</dbReference>
<feature type="binding site" evidence="5 8">
    <location>
        <begin position="160"/>
        <end position="162"/>
    </location>
    <ligand>
        <name>substrate</name>
    </ligand>
</feature>
<dbReference type="GO" id="GO:0005737">
    <property type="term" value="C:cytoplasm"/>
    <property type="evidence" value="ECO:0007669"/>
    <property type="project" value="UniProtKB-SubCell"/>
</dbReference>
<feature type="binding site" evidence="5 8">
    <location>
        <begin position="80"/>
        <end position="87"/>
    </location>
    <ligand>
        <name>substrate</name>
    </ligand>
</feature>